<dbReference type="GO" id="GO:0016020">
    <property type="term" value="C:membrane"/>
    <property type="evidence" value="ECO:0007669"/>
    <property type="project" value="UniProtKB-SubCell"/>
</dbReference>
<keyword evidence="3 6" id="KW-1133">Transmembrane helix</keyword>
<organism evidence="7 8">
    <name type="scientific">Piloderma croceum (strain F 1598)</name>
    <dbReference type="NCBI Taxonomy" id="765440"/>
    <lineage>
        <taxon>Eukaryota</taxon>
        <taxon>Fungi</taxon>
        <taxon>Dikarya</taxon>
        <taxon>Basidiomycota</taxon>
        <taxon>Agaricomycotina</taxon>
        <taxon>Agaricomycetes</taxon>
        <taxon>Agaricomycetidae</taxon>
        <taxon>Atheliales</taxon>
        <taxon>Atheliaceae</taxon>
        <taxon>Piloderma</taxon>
    </lineage>
</organism>
<protein>
    <recommendedName>
        <fullName evidence="9">Magnesium transporter</fullName>
    </recommendedName>
</protein>
<evidence type="ECO:0000256" key="4">
    <source>
        <dbReference type="ARBA" id="ARBA00023136"/>
    </source>
</evidence>
<dbReference type="Proteomes" id="UP000054166">
    <property type="component" value="Unassembled WGS sequence"/>
</dbReference>
<dbReference type="EMBL" id="KN833018">
    <property type="protein sequence ID" value="KIM78230.1"/>
    <property type="molecule type" value="Genomic_DNA"/>
</dbReference>
<evidence type="ECO:0008006" key="9">
    <source>
        <dbReference type="Google" id="ProtNLM"/>
    </source>
</evidence>
<dbReference type="AlphaFoldDB" id="A0A0C3F0C2"/>
<evidence type="ECO:0000256" key="3">
    <source>
        <dbReference type="ARBA" id="ARBA00022989"/>
    </source>
</evidence>
<sequence length="422" mass="45451">MVNDKYIGLALAVSSSLAIGTSFIITKKGLNDANARNGAYGTSSSDDLTYLRNPIWWAGIFTLVMGEVANFAAYSFAPPILVTPLGALSVLIGAVLASFLLNEELGHLGRVGCALCLIGSLIIVLHAPEDKEIETVDEILLLAMQPGFLLYCFTVLVLSLVMIYIVAPRYGRSNPIVFVSICSMAGSVSVMAVKGFGVAVKLTFGGNNQFTHLSTYAFMIVMAGCIVVQMNYFNKALDTFSTNVVNPMYYVGFSSCTILASLILFQGFNTTGGTNTVSLLAGFAVTFLGVHLLNLSRKPEPTLGVNGHSTLDSGLMHPRISLQGRMSIDGWNGVADPRGDGTLELGHGRRSSLYRAQSTTLFNAFEEDDPNAVPLDELREEDEDDEADERTRLHHNHPIPSRSHSGSPHVLQGSVRNSPRPT</sequence>
<reference evidence="7 8" key="1">
    <citation type="submission" date="2014-04" db="EMBL/GenBank/DDBJ databases">
        <authorList>
            <consortium name="DOE Joint Genome Institute"/>
            <person name="Kuo A."/>
            <person name="Tarkka M."/>
            <person name="Buscot F."/>
            <person name="Kohler A."/>
            <person name="Nagy L.G."/>
            <person name="Floudas D."/>
            <person name="Copeland A."/>
            <person name="Barry K.W."/>
            <person name="Cichocki N."/>
            <person name="Veneault-Fourrey C."/>
            <person name="LaButti K."/>
            <person name="Lindquist E.A."/>
            <person name="Lipzen A."/>
            <person name="Lundell T."/>
            <person name="Morin E."/>
            <person name="Murat C."/>
            <person name="Sun H."/>
            <person name="Tunlid A."/>
            <person name="Henrissat B."/>
            <person name="Grigoriev I.V."/>
            <person name="Hibbett D.S."/>
            <person name="Martin F."/>
            <person name="Nordberg H.P."/>
            <person name="Cantor M.N."/>
            <person name="Hua S.X."/>
        </authorList>
    </citation>
    <scope>NUCLEOTIDE SEQUENCE [LARGE SCALE GENOMIC DNA]</scope>
    <source>
        <strain evidence="7 8">F 1598</strain>
    </source>
</reference>
<accession>A0A0C3F0C2</accession>
<keyword evidence="4 6" id="KW-0472">Membrane</keyword>
<feature type="transmembrane region" description="Helical" evidence="6">
    <location>
        <begin position="80"/>
        <end position="101"/>
    </location>
</feature>
<proteinExistence type="predicted"/>
<feature type="transmembrane region" description="Helical" evidence="6">
    <location>
        <begin position="244"/>
        <end position="265"/>
    </location>
</feature>
<evidence type="ECO:0000256" key="5">
    <source>
        <dbReference type="SAM" id="MobiDB-lite"/>
    </source>
</evidence>
<dbReference type="InParanoid" id="A0A0C3F0C2"/>
<dbReference type="PANTHER" id="PTHR12570:SF85">
    <property type="entry name" value="DUF803 DOMAIN MEMBRANE PROTEIN (AFU_ORTHOLOGUE AFUA_1G15880)"/>
    <property type="match status" value="1"/>
</dbReference>
<keyword evidence="8" id="KW-1185">Reference proteome</keyword>
<feature type="transmembrane region" description="Helical" evidence="6">
    <location>
        <begin position="6"/>
        <end position="26"/>
    </location>
</feature>
<reference evidence="8" key="2">
    <citation type="submission" date="2015-01" db="EMBL/GenBank/DDBJ databases">
        <title>Evolutionary Origins and Diversification of the Mycorrhizal Mutualists.</title>
        <authorList>
            <consortium name="DOE Joint Genome Institute"/>
            <consortium name="Mycorrhizal Genomics Consortium"/>
            <person name="Kohler A."/>
            <person name="Kuo A."/>
            <person name="Nagy L.G."/>
            <person name="Floudas D."/>
            <person name="Copeland A."/>
            <person name="Barry K.W."/>
            <person name="Cichocki N."/>
            <person name="Veneault-Fourrey C."/>
            <person name="LaButti K."/>
            <person name="Lindquist E.A."/>
            <person name="Lipzen A."/>
            <person name="Lundell T."/>
            <person name="Morin E."/>
            <person name="Murat C."/>
            <person name="Riley R."/>
            <person name="Ohm R."/>
            <person name="Sun H."/>
            <person name="Tunlid A."/>
            <person name="Henrissat B."/>
            <person name="Grigoriev I.V."/>
            <person name="Hibbett D.S."/>
            <person name="Martin F."/>
        </authorList>
    </citation>
    <scope>NUCLEOTIDE SEQUENCE [LARGE SCALE GENOMIC DNA]</scope>
    <source>
        <strain evidence="8">F 1598</strain>
    </source>
</reference>
<feature type="transmembrane region" description="Helical" evidence="6">
    <location>
        <begin position="148"/>
        <end position="167"/>
    </location>
</feature>
<feature type="transmembrane region" description="Helical" evidence="6">
    <location>
        <begin position="55"/>
        <end position="74"/>
    </location>
</feature>
<evidence type="ECO:0000256" key="6">
    <source>
        <dbReference type="SAM" id="Phobius"/>
    </source>
</evidence>
<evidence type="ECO:0000313" key="7">
    <source>
        <dbReference type="EMBL" id="KIM78230.1"/>
    </source>
</evidence>
<gene>
    <name evidence="7" type="ORF">PILCRDRAFT_824709</name>
</gene>
<name>A0A0C3F0C2_PILCF</name>
<dbReference type="PANTHER" id="PTHR12570">
    <property type="match status" value="1"/>
</dbReference>
<evidence type="ECO:0000256" key="1">
    <source>
        <dbReference type="ARBA" id="ARBA00004141"/>
    </source>
</evidence>
<feature type="transmembrane region" description="Helical" evidence="6">
    <location>
        <begin position="108"/>
        <end position="128"/>
    </location>
</feature>
<dbReference type="SUPFAM" id="SSF103481">
    <property type="entry name" value="Multidrug resistance efflux transporter EmrE"/>
    <property type="match status" value="1"/>
</dbReference>
<evidence type="ECO:0000313" key="8">
    <source>
        <dbReference type="Proteomes" id="UP000054166"/>
    </source>
</evidence>
<keyword evidence="2 6" id="KW-0812">Transmembrane</keyword>
<feature type="compositionally biased region" description="Acidic residues" evidence="5">
    <location>
        <begin position="378"/>
        <end position="388"/>
    </location>
</feature>
<feature type="transmembrane region" description="Helical" evidence="6">
    <location>
        <begin position="174"/>
        <end position="193"/>
    </location>
</feature>
<dbReference type="InterPro" id="IPR008521">
    <property type="entry name" value="Mg_trans_NIPA"/>
</dbReference>
<feature type="region of interest" description="Disordered" evidence="5">
    <location>
        <begin position="366"/>
        <end position="422"/>
    </location>
</feature>
<dbReference type="GO" id="GO:0015095">
    <property type="term" value="F:magnesium ion transmembrane transporter activity"/>
    <property type="evidence" value="ECO:0007669"/>
    <property type="project" value="InterPro"/>
</dbReference>
<dbReference type="InterPro" id="IPR037185">
    <property type="entry name" value="EmrE-like"/>
</dbReference>
<dbReference type="STRING" id="765440.A0A0C3F0C2"/>
<feature type="transmembrane region" description="Helical" evidence="6">
    <location>
        <begin position="213"/>
        <end position="232"/>
    </location>
</feature>
<dbReference type="Pfam" id="PF05653">
    <property type="entry name" value="Mg_trans_NIPA"/>
    <property type="match status" value="1"/>
</dbReference>
<comment type="subcellular location">
    <subcellularLocation>
        <location evidence="1">Membrane</location>
        <topology evidence="1">Multi-pass membrane protein</topology>
    </subcellularLocation>
</comment>
<dbReference type="OrthoDB" id="6428174at2759"/>
<dbReference type="HOGENOM" id="CLU_012349_0_0_1"/>
<feature type="transmembrane region" description="Helical" evidence="6">
    <location>
        <begin position="277"/>
        <end position="295"/>
    </location>
</feature>
<evidence type="ECO:0000256" key="2">
    <source>
        <dbReference type="ARBA" id="ARBA00022692"/>
    </source>
</evidence>